<evidence type="ECO:0000256" key="1">
    <source>
        <dbReference type="ARBA" id="ARBA00004141"/>
    </source>
</evidence>
<comment type="subcellular location">
    <subcellularLocation>
        <location evidence="1">Membrane</location>
        <topology evidence="1">Multi-pass membrane protein</topology>
    </subcellularLocation>
</comment>
<dbReference type="PIRSF" id="PIRSF006060">
    <property type="entry name" value="AA_transporter"/>
    <property type="match status" value="1"/>
</dbReference>
<keyword evidence="5 7" id="KW-0472">Membrane</keyword>
<feature type="transmembrane region" description="Helical" evidence="7">
    <location>
        <begin position="471"/>
        <end position="489"/>
    </location>
</feature>
<feature type="transmembrane region" description="Helical" evidence="7">
    <location>
        <begin position="74"/>
        <end position="105"/>
    </location>
</feature>
<feature type="transmembrane region" description="Helical" evidence="7">
    <location>
        <begin position="190"/>
        <end position="208"/>
    </location>
</feature>
<feature type="transmembrane region" description="Helical" evidence="7">
    <location>
        <begin position="162"/>
        <end position="183"/>
    </location>
</feature>
<dbReference type="Gene3D" id="1.20.1740.10">
    <property type="entry name" value="Amino acid/polyamine transporter I"/>
    <property type="match status" value="1"/>
</dbReference>
<feature type="transmembrane region" description="Helical" evidence="7">
    <location>
        <begin position="400"/>
        <end position="420"/>
    </location>
</feature>
<feature type="transmembrane region" description="Helical" evidence="7">
    <location>
        <begin position="440"/>
        <end position="459"/>
    </location>
</feature>
<reference evidence="8 9" key="1">
    <citation type="submission" date="2020-11" db="EMBL/GenBank/DDBJ databases">
        <title>A novel isolate from a Black sea contaminated sediment with potential to produce alkanes: Plantactinospora alkalitolerans sp. nov.</title>
        <authorList>
            <person name="Carro L."/>
            <person name="Veyisoglu A."/>
            <person name="Guven K."/>
            <person name="Schumann P."/>
            <person name="Klenk H.-P."/>
            <person name="Sahin N."/>
        </authorList>
    </citation>
    <scope>NUCLEOTIDE SEQUENCE [LARGE SCALE GENOMIC DNA]</scope>
    <source>
        <strain evidence="8 9">S1510</strain>
    </source>
</reference>
<protein>
    <submittedName>
        <fullName evidence="8">Amino acid permease</fullName>
    </submittedName>
</protein>
<gene>
    <name evidence="8" type="ORF">I0C86_12950</name>
</gene>
<sequence>MSAPTQPTGTPAAPAIGLDEERLAQLGYQQELRRKLSGFSNFAVSFSIISILAGAITSYGIAMTAGGPMAITLGWLFVGGMVTLVALAMAEICSVYPTAGALYWWAAALAKRNKAAWAWFIGWFNFLGEVAVTAAIDFGAAITTSAFLSLTFGLEVTPERTFVVFLVIIIAHGLLNTFGVNLVRVLSDVSAWWHLVGVATIVGVLALVPDQHKPISEVFFEVRNATGFDFGGAAVYAVLIGLLMAQYTYTGYDASAHVAEETHDASRAAPRGIVMSVVVSVIAGFFLLFAITWSIGDYDAQRQTVLGLPPAQIFIDATGEETGIFLLFICVVAQFFCGMASVTANSRMTYAFSRDGALPGSRIWRRVNPRTGTPTNSIWLCVACSTLLVLPSLWNTTAYLAATSIAVIGLYIAYVGPVFLRRRSPDFVPGPWNLGRWSALVGWLAIGWVGVICVLFVLPTSGPVTAETFNYTIVAVVVVLGAAWLWWVLSARHWFTGPRQNIAPDIPKSIAPDIPESIAPDIPESIPETSSGSIASSGSESIPASGSEEGR</sequence>
<feature type="transmembrane region" description="Helical" evidence="7">
    <location>
        <begin position="273"/>
        <end position="295"/>
    </location>
</feature>
<accession>A0ABS0GUH1</accession>
<feature type="transmembrane region" description="Helical" evidence="7">
    <location>
        <begin position="117"/>
        <end position="142"/>
    </location>
</feature>
<evidence type="ECO:0000256" key="2">
    <source>
        <dbReference type="ARBA" id="ARBA00022448"/>
    </source>
</evidence>
<evidence type="ECO:0000313" key="9">
    <source>
        <dbReference type="Proteomes" id="UP000638560"/>
    </source>
</evidence>
<evidence type="ECO:0000313" key="8">
    <source>
        <dbReference type="EMBL" id="MBF9129862.1"/>
    </source>
</evidence>
<keyword evidence="3 7" id="KW-0812">Transmembrane</keyword>
<evidence type="ECO:0000256" key="7">
    <source>
        <dbReference type="SAM" id="Phobius"/>
    </source>
</evidence>
<evidence type="ECO:0000256" key="5">
    <source>
        <dbReference type="ARBA" id="ARBA00023136"/>
    </source>
</evidence>
<organism evidence="8 9">
    <name type="scientific">Plantactinospora alkalitolerans</name>
    <dbReference type="NCBI Taxonomy" id="2789879"/>
    <lineage>
        <taxon>Bacteria</taxon>
        <taxon>Bacillati</taxon>
        <taxon>Actinomycetota</taxon>
        <taxon>Actinomycetes</taxon>
        <taxon>Micromonosporales</taxon>
        <taxon>Micromonosporaceae</taxon>
        <taxon>Plantactinospora</taxon>
    </lineage>
</organism>
<dbReference type="RefSeq" id="WP_196201482.1">
    <property type="nucleotide sequence ID" value="NZ_JADPUN010000137.1"/>
</dbReference>
<dbReference type="InterPro" id="IPR002293">
    <property type="entry name" value="AA/rel_permease1"/>
</dbReference>
<comment type="caution">
    <text evidence="8">The sequence shown here is derived from an EMBL/GenBank/DDBJ whole genome shotgun (WGS) entry which is preliminary data.</text>
</comment>
<keyword evidence="2" id="KW-0813">Transport</keyword>
<feature type="compositionally biased region" description="Low complexity" evidence="6">
    <location>
        <begin position="525"/>
        <end position="551"/>
    </location>
</feature>
<feature type="transmembrane region" description="Helical" evidence="7">
    <location>
        <begin position="376"/>
        <end position="394"/>
    </location>
</feature>
<dbReference type="PANTHER" id="PTHR45649:SF26">
    <property type="entry name" value="OS04G0435100 PROTEIN"/>
    <property type="match status" value="1"/>
</dbReference>
<evidence type="ECO:0000256" key="6">
    <source>
        <dbReference type="SAM" id="MobiDB-lite"/>
    </source>
</evidence>
<feature type="transmembrane region" description="Helical" evidence="7">
    <location>
        <begin position="42"/>
        <end position="62"/>
    </location>
</feature>
<feature type="transmembrane region" description="Helical" evidence="7">
    <location>
        <begin position="324"/>
        <end position="344"/>
    </location>
</feature>
<feature type="region of interest" description="Disordered" evidence="6">
    <location>
        <begin position="512"/>
        <end position="551"/>
    </location>
</feature>
<keyword evidence="9" id="KW-1185">Reference proteome</keyword>
<proteinExistence type="predicted"/>
<dbReference type="EMBL" id="JADPUN010000137">
    <property type="protein sequence ID" value="MBF9129862.1"/>
    <property type="molecule type" value="Genomic_DNA"/>
</dbReference>
<evidence type="ECO:0000256" key="4">
    <source>
        <dbReference type="ARBA" id="ARBA00022989"/>
    </source>
</evidence>
<keyword evidence="4 7" id="KW-1133">Transmembrane helix</keyword>
<dbReference type="Pfam" id="PF13520">
    <property type="entry name" value="AA_permease_2"/>
    <property type="match status" value="1"/>
</dbReference>
<feature type="transmembrane region" description="Helical" evidence="7">
    <location>
        <begin position="228"/>
        <end position="252"/>
    </location>
</feature>
<evidence type="ECO:0000256" key="3">
    <source>
        <dbReference type="ARBA" id="ARBA00022692"/>
    </source>
</evidence>
<name>A0ABS0GUH1_9ACTN</name>
<dbReference type="Proteomes" id="UP000638560">
    <property type="component" value="Unassembled WGS sequence"/>
</dbReference>
<dbReference type="PANTHER" id="PTHR45649">
    <property type="entry name" value="AMINO-ACID PERMEASE BAT1"/>
    <property type="match status" value="1"/>
</dbReference>